<reference evidence="1 2" key="1">
    <citation type="submission" date="2017-09" db="EMBL/GenBank/DDBJ databases">
        <title>Large-scale bioinformatics analysis of Bacillus genomes uncovers conserved roles of natural products in bacterial physiology.</title>
        <authorList>
            <consortium name="Agbiome Team Llc"/>
            <person name="Bleich R.M."/>
            <person name="Grubbs K.J."/>
            <person name="Santa Maria K.C."/>
            <person name="Allen S.E."/>
            <person name="Farag S."/>
            <person name="Shank E.A."/>
            <person name="Bowers A."/>
        </authorList>
    </citation>
    <scope>NUCLEOTIDE SEQUENCE [LARGE SCALE GENOMIC DNA]</scope>
    <source>
        <strain evidence="1 2">AFS058004</strain>
    </source>
</reference>
<evidence type="ECO:0000313" key="2">
    <source>
        <dbReference type="Proteomes" id="UP000222944"/>
    </source>
</evidence>
<dbReference type="AlphaFoldDB" id="A0A9X7GGA0"/>
<dbReference type="RefSeq" id="WP_098866902.1">
    <property type="nucleotide sequence ID" value="NZ_NUFN01000059.1"/>
</dbReference>
<protein>
    <recommendedName>
        <fullName evidence="3">Phage protein</fullName>
    </recommendedName>
</protein>
<evidence type="ECO:0008006" key="3">
    <source>
        <dbReference type="Google" id="ProtNLM"/>
    </source>
</evidence>
<evidence type="ECO:0000313" key="1">
    <source>
        <dbReference type="EMBL" id="PGH78068.1"/>
    </source>
</evidence>
<comment type="caution">
    <text evidence="1">The sequence shown here is derived from an EMBL/GenBank/DDBJ whole genome shotgun (WGS) entry which is preliminary data.</text>
</comment>
<sequence length="205" mass="24513">MKHQKLKQKARQIEILSSLSKLEFASRRQLQAIHCLGSIRNANRILKDLRPYCHVTSHNREHVYYLNKKGLALLGIDAKERKKKHQLEHILLRNEAWMWLDFPDWKTEQVITLRYQGEEKTIVPDAFFTKDNVPHFVEIDRLQHMKVNQKKIQYYAYLTKIYQKQQNKVPILLFFTISDCREKKLESEAIKCGVYVQTYLLKDTL</sequence>
<dbReference type="EMBL" id="NUFN01000059">
    <property type="protein sequence ID" value="PGH78068.1"/>
    <property type="molecule type" value="Genomic_DNA"/>
</dbReference>
<gene>
    <name evidence="1" type="ORF">CN899_29180</name>
</gene>
<dbReference type="InterPro" id="IPR025855">
    <property type="entry name" value="Replic_Relax"/>
</dbReference>
<dbReference type="Pfam" id="PF13814">
    <property type="entry name" value="Replic_Relax"/>
    <property type="match status" value="1"/>
</dbReference>
<organism evidence="1 2">
    <name type="scientific">Bacillus thuringiensis</name>
    <dbReference type="NCBI Taxonomy" id="1428"/>
    <lineage>
        <taxon>Bacteria</taxon>
        <taxon>Bacillati</taxon>
        <taxon>Bacillota</taxon>
        <taxon>Bacilli</taxon>
        <taxon>Bacillales</taxon>
        <taxon>Bacillaceae</taxon>
        <taxon>Bacillus</taxon>
        <taxon>Bacillus cereus group</taxon>
    </lineage>
</organism>
<accession>A0A9X7GGA0</accession>
<dbReference type="Proteomes" id="UP000222944">
    <property type="component" value="Unassembled WGS sequence"/>
</dbReference>
<proteinExistence type="predicted"/>
<name>A0A9X7GGA0_BACTU</name>